<dbReference type="AlphaFoldDB" id="A0A3B3T0U0"/>
<keyword evidence="4" id="KW-0548">Nucleotidyltransferase</keyword>
<evidence type="ECO:0000256" key="6">
    <source>
        <dbReference type="ARBA" id="ARBA00022759"/>
    </source>
</evidence>
<keyword evidence="7" id="KW-0378">Hydrolase</keyword>
<dbReference type="CDD" id="cd01647">
    <property type="entry name" value="RT_LTR"/>
    <property type="match status" value="1"/>
</dbReference>
<dbReference type="Pfam" id="PF00078">
    <property type="entry name" value="RVT_1"/>
    <property type="match status" value="1"/>
</dbReference>
<evidence type="ECO:0000256" key="1">
    <source>
        <dbReference type="ARBA" id="ARBA00010879"/>
    </source>
</evidence>
<dbReference type="EC" id="3.1.26.4" evidence="2"/>
<dbReference type="Proteomes" id="UP000261540">
    <property type="component" value="Unplaced"/>
</dbReference>
<protein>
    <recommendedName>
        <fullName evidence="2">ribonuclease H</fullName>
        <ecNumber evidence="2">3.1.26.4</ecNumber>
    </recommendedName>
</protein>
<dbReference type="SUPFAM" id="SSF56672">
    <property type="entry name" value="DNA/RNA polymerases"/>
    <property type="match status" value="1"/>
</dbReference>
<dbReference type="Gene3D" id="4.10.60.10">
    <property type="entry name" value="Zinc finger, CCHC-type"/>
    <property type="match status" value="1"/>
</dbReference>
<evidence type="ECO:0000256" key="2">
    <source>
        <dbReference type="ARBA" id="ARBA00012180"/>
    </source>
</evidence>
<dbReference type="Ensembl" id="ENSPKIT00000017446.1">
    <property type="protein sequence ID" value="ENSPKIP00000036499.1"/>
    <property type="gene ID" value="ENSPKIG00000015048.1"/>
</dbReference>
<comment type="similarity">
    <text evidence="1">Belongs to the beta type-B retroviral polymerase family. HERV class-II K(HML-2) pol subfamily.</text>
</comment>
<feature type="domain" description="CCHC-type" evidence="10">
    <location>
        <begin position="227"/>
        <end position="241"/>
    </location>
</feature>
<dbReference type="SUPFAM" id="SSF57756">
    <property type="entry name" value="Retrovirus zinc finger-like domains"/>
    <property type="match status" value="1"/>
</dbReference>
<evidence type="ECO:0000259" key="11">
    <source>
        <dbReference type="PROSITE" id="PS50878"/>
    </source>
</evidence>
<organism evidence="12 13">
    <name type="scientific">Paramormyrops kingsleyae</name>
    <dbReference type="NCBI Taxonomy" id="1676925"/>
    <lineage>
        <taxon>Eukaryota</taxon>
        <taxon>Metazoa</taxon>
        <taxon>Chordata</taxon>
        <taxon>Craniata</taxon>
        <taxon>Vertebrata</taxon>
        <taxon>Euteleostomi</taxon>
        <taxon>Actinopterygii</taxon>
        <taxon>Neopterygii</taxon>
        <taxon>Teleostei</taxon>
        <taxon>Osteoglossocephala</taxon>
        <taxon>Osteoglossomorpha</taxon>
        <taxon>Osteoglossiformes</taxon>
        <taxon>Mormyridae</taxon>
        <taxon>Paramormyrops</taxon>
    </lineage>
</organism>
<keyword evidence="13" id="KW-1185">Reference proteome</keyword>
<dbReference type="InterPro" id="IPR050951">
    <property type="entry name" value="Retrovirus_Pol_polyprotein"/>
</dbReference>
<evidence type="ECO:0000256" key="7">
    <source>
        <dbReference type="ARBA" id="ARBA00022801"/>
    </source>
</evidence>
<dbReference type="STRING" id="1676925.ENSPKIP00000036499"/>
<dbReference type="InterPro" id="IPR043128">
    <property type="entry name" value="Rev_trsase/Diguanyl_cyclase"/>
</dbReference>
<name>A0A3B3T0U0_9TELE</name>
<dbReference type="GeneTree" id="ENSGT01140000282569"/>
<keyword evidence="9" id="KW-0479">Metal-binding</keyword>
<dbReference type="SMART" id="SM00343">
    <property type="entry name" value="ZnF_C2HC"/>
    <property type="match status" value="2"/>
</dbReference>
<keyword evidence="8" id="KW-0695">RNA-directed DNA polymerase</keyword>
<dbReference type="Gene3D" id="3.10.20.370">
    <property type="match status" value="1"/>
</dbReference>
<dbReference type="InterPro" id="IPR043502">
    <property type="entry name" value="DNA/RNA_pol_sf"/>
</dbReference>
<dbReference type="PANTHER" id="PTHR37984">
    <property type="entry name" value="PROTEIN CBG26694"/>
    <property type="match status" value="1"/>
</dbReference>
<sequence length="691" mass="78029">MATTVGSVAPFDSELQSWEEYCEILDYFLVANDIKEEEKKRAVLLSCVGAQTYALIRNLLSPVKPGDRSYAELVGLLNNHFHPKPSEIVQRWKFNTRNRRPEESVGDYVAELRKLAQDCNFGDSLTVMLRDRLVCGISDDRIQRRLLAEDSLTFEKALKFARAIEAANRDIVDLKSMTEQSRFAKGLGAVNKMEDSGSTSQQVVRKCYRCGGLNHVAGDCRFVSETCHNCGKVGHIKRVCRMKMEQKGGRGRQGKQAHFLEVEQELERLLKEEIIQPVKFSEWAAPIVAILKPDSSARICGDYKLTVNKVSPVEQYPIPRMEDMIAGLAGGEKYTKLDMSHAYQQVVLDDESRKYVTVNTHRGLFTYTRLPFGVSSSPAIFQRTMESVLQGLTDVAVYLDDIILTGKNDKGHLQTLDGVLQRLEEAGLRLKRSKCQFMEKEVTFLGHRVDKTGLHPVPAKVKAVQEAPSPKSVTELKAYLGLLNFYNKFLPRLSTLLAPLHKLLRKGEPWCWGPAQEKVFCKSEELLQSSSVLVHYDEQKDLILSCDASPYGVGAVLAHRMPGGQEKPIGFASRTLNAAEKNYSQLDKEGLAVIFGVRYFHKYLYGRKFMIITDHKPLISLFHELKAVPQMASQRIMRWAVLLRAYEYVIKYREGKNNSNADGLSRLPLPRKLAKEVAAEDQVLIVFCADM</sequence>
<dbReference type="FunFam" id="3.30.70.270:FF:000063">
    <property type="entry name" value="Zinc knuckle domaincontaining protein"/>
    <property type="match status" value="1"/>
</dbReference>
<dbReference type="PANTHER" id="PTHR37984:SF13">
    <property type="entry name" value="RIBONUCLEASE H"/>
    <property type="match status" value="1"/>
</dbReference>
<dbReference type="GO" id="GO:0008270">
    <property type="term" value="F:zinc ion binding"/>
    <property type="evidence" value="ECO:0007669"/>
    <property type="project" value="UniProtKB-KW"/>
</dbReference>
<dbReference type="Gene3D" id="3.30.70.270">
    <property type="match status" value="2"/>
</dbReference>
<keyword evidence="3" id="KW-0808">Transferase</keyword>
<dbReference type="InterPro" id="IPR001878">
    <property type="entry name" value="Znf_CCHC"/>
</dbReference>
<dbReference type="PROSITE" id="PS50158">
    <property type="entry name" value="ZF_CCHC"/>
    <property type="match status" value="2"/>
</dbReference>
<dbReference type="CDD" id="cd09274">
    <property type="entry name" value="RNase_HI_RT_Ty3"/>
    <property type="match status" value="1"/>
</dbReference>
<feature type="domain" description="Reverse transcriptase" evidence="11">
    <location>
        <begin position="271"/>
        <end position="449"/>
    </location>
</feature>
<dbReference type="PROSITE" id="PS50878">
    <property type="entry name" value="RT_POL"/>
    <property type="match status" value="1"/>
</dbReference>
<keyword evidence="9" id="KW-0862">Zinc</keyword>
<accession>A0A3B3T0U0</accession>
<dbReference type="GO" id="GO:0003676">
    <property type="term" value="F:nucleic acid binding"/>
    <property type="evidence" value="ECO:0007669"/>
    <property type="project" value="InterPro"/>
</dbReference>
<dbReference type="InterPro" id="IPR036875">
    <property type="entry name" value="Znf_CCHC_sf"/>
</dbReference>
<dbReference type="FunFam" id="3.10.20.370:FF:000001">
    <property type="entry name" value="Retrovirus-related Pol polyprotein from transposon 17.6-like protein"/>
    <property type="match status" value="1"/>
</dbReference>
<reference evidence="12" key="1">
    <citation type="submission" date="2025-08" db="UniProtKB">
        <authorList>
            <consortium name="Ensembl"/>
        </authorList>
    </citation>
    <scope>IDENTIFICATION</scope>
</reference>
<keyword evidence="6" id="KW-0255">Endonuclease</keyword>
<dbReference type="Pfam" id="PF17917">
    <property type="entry name" value="RT_RNaseH"/>
    <property type="match status" value="1"/>
</dbReference>
<dbReference type="InterPro" id="IPR041373">
    <property type="entry name" value="RT_RNaseH"/>
</dbReference>
<evidence type="ECO:0000256" key="4">
    <source>
        <dbReference type="ARBA" id="ARBA00022695"/>
    </source>
</evidence>
<dbReference type="GO" id="GO:0003964">
    <property type="term" value="F:RNA-directed DNA polymerase activity"/>
    <property type="evidence" value="ECO:0007669"/>
    <property type="project" value="UniProtKB-KW"/>
</dbReference>
<dbReference type="GO" id="GO:0004523">
    <property type="term" value="F:RNA-DNA hybrid ribonuclease activity"/>
    <property type="evidence" value="ECO:0007669"/>
    <property type="project" value="UniProtKB-EC"/>
</dbReference>
<keyword evidence="5" id="KW-0540">Nuclease</keyword>
<evidence type="ECO:0000256" key="8">
    <source>
        <dbReference type="ARBA" id="ARBA00022918"/>
    </source>
</evidence>
<proteinExistence type="inferred from homology"/>
<dbReference type="Pfam" id="PF00098">
    <property type="entry name" value="zf-CCHC"/>
    <property type="match status" value="1"/>
</dbReference>
<evidence type="ECO:0000259" key="10">
    <source>
        <dbReference type="PROSITE" id="PS50158"/>
    </source>
</evidence>
<evidence type="ECO:0000313" key="13">
    <source>
        <dbReference type="Proteomes" id="UP000261540"/>
    </source>
</evidence>
<reference evidence="12" key="2">
    <citation type="submission" date="2025-09" db="UniProtKB">
        <authorList>
            <consortium name="Ensembl"/>
        </authorList>
    </citation>
    <scope>IDENTIFICATION</scope>
</reference>
<keyword evidence="9" id="KW-0863">Zinc-finger</keyword>
<evidence type="ECO:0000313" key="12">
    <source>
        <dbReference type="Ensembl" id="ENSPKIP00000036499.1"/>
    </source>
</evidence>
<evidence type="ECO:0000256" key="3">
    <source>
        <dbReference type="ARBA" id="ARBA00022679"/>
    </source>
</evidence>
<dbReference type="InterPro" id="IPR000477">
    <property type="entry name" value="RT_dom"/>
</dbReference>
<feature type="domain" description="CCHC-type" evidence="10">
    <location>
        <begin position="205"/>
        <end position="221"/>
    </location>
</feature>
<evidence type="ECO:0000256" key="5">
    <source>
        <dbReference type="ARBA" id="ARBA00022722"/>
    </source>
</evidence>
<evidence type="ECO:0000256" key="9">
    <source>
        <dbReference type="PROSITE-ProRule" id="PRU00047"/>
    </source>
</evidence>
<dbReference type="Gene3D" id="3.10.10.10">
    <property type="entry name" value="HIV Type 1 Reverse Transcriptase, subunit A, domain 1"/>
    <property type="match status" value="1"/>
</dbReference>